<dbReference type="Pfam" id="PF13472">
    <property type="entry name" value="Lipase_GDSL_2"/>
    <property type="match status" value="1"/>
</dbReference>
<dbReference type="PANTHER" id="PTHR30383:SF5">
    <property type="entry name" value="SGNH HYDROLASE-TYPE ESTERASE DOMAIN-CONTAINING PROTEIN"/>
    <property type="match status" value="1"/>
</dbReference>
<dbReference type="InterPro" id="IPR013830">
    <property type="entry name" value="SGNH_hydro"/>
</dbReference>
<dbReference type="InterPro" id="IPR051532">
    <property type="entry name" value="Ester_Hydrolysis_Enzymes"/>
</dbReference>
<feature type="region of interest" description="Disordered" evidence="1">
    <location>
        <begin position="160"/>
        <end position="181"/>
    </location>
</feature>
<feature type="domain" description="SGNH hydrolase-type esterase" evidence="2">
    <location>
        <begin position="212"/>
        <end position="365"/>
    </location>
</feature>
<dbReference type="Gene3D" id="3.40.50.1110">
    <property type="entry name" value="SGNH hydrolase"/>
    <property type="match status" value="1"/>
</dbReference>
<reference evidence="3 4" key="1">
    <citation type="submission" date="2024-10" db="EMBL/GenBank/DDBJ databases">
        <title>Updated reference genomes for cyclostephanoid diatoms.</title>
        <authorList>
            <person name="Roberts W.R."/>
            <person name="Alverson A.J."/>
        </authorList>
    </citation>
    <scope>NUCLEOTIDE SEQUENCE [LARGE SCALE GENOMIC DNA]</scope>
    <source>
        <strain evidence="3 4">AJA276-08</strain>
    </source>
</reference>
<dbReference type="SUPFAM" id="SSF52266">
    <property type="entry name" value="SGNH hydrolase"/>
    <property type="match status" value="1"/>
</dbReference>
<gene>
    <name evidence="3" type="ORF">ACHAW5_004975</name>
</gene>
<keyword evidence="4" id="KW-1185">Reference proteome</keyword>
<dbReference type="PANTHER" id="PTHR30383">
    <property type="entry name" value="THIOESTERASE 1/PROTEASE 1/LYSOPHOSPHOLIPASE L1"/>
    <property type="match status" value="1"/>
</dbReference>
<dbReference type="Proteomes" id="UP001530315">
    <property type="component" value="Unassembled WGS sequence"/>
</dbReference>
<evidence type="ECO:0000313" key="3">
    <source>
        <dbReference type="EMBL" id="KAL3768564.1"/>
    </source>
</evidence>
<evidence type="ECO:0000313" key="4">
    <source>
        <dbReference type="Proteomes" id="UP001530315"/>
    </source>
</evidence>
<proteinExistence type="predicted"/>
<evidence type="ECO:0000256" key="1">
    <source>
        <dbReference type="SAM" id="MobiDB-lite"/>
    </source>
</evidence>
<dbReference type="InterPro" id="IPR036514">
    <property type="entry name" value="SGNH_hydro_sf"/>
</dbReference>
<dbReference type="AlphaFoldDB" id="A0ABD3MXI0"/>
<protein>
    <recommendedName>
        <fullName evidence="2">SGNH hydrolase-type esterase domain-containing protein</fullName>
    </recommendedName>
</protein>
<organism evidence="3 4">
    <name type="scientific">Stephanodiscus triporus</name>
    <dbReference type="NCBI Taxonomy" id="2934178"/>
    <lineage>
        <taxon>Eukaryota</taxon>
        <taxon>Sar</taxon>
        <taxon>Stramenopiles</taxon>
        <taxon>Ochrophyta</taxon>
        <taxon>Bacillariophyta</taxon>
        <taxon>Coscinodiscophyceae</taxon>
        <taxon>Thalassiosirophycidae</taxon>
        <taxon>Stephanodiscales</taxon>
        <taxon>Stephanodiscaceae</taxon>
        <taxon>Stephanodiscus</taxon>
    </lineage>
</organism>
<accession>A0ABD3MXI0</accession>
<evidence type="ECO:0000259" key="2">
    <source>
        <dbReference type="Pfam" id="PF13472"/>
    </source>
</evidence>
<dbReference type="EMBL" id="JALLAZ020001674">
    <property type="protein sequence ID" value="KAL3768564.1"/>
    <property type="molecule type" value="Genomic_DNA"/>
</dbReference>
<name>A0ABD3MXI0_9STRA</name>
<comment type="caution">
    <text evidence="3">The sequence shown here is derived from an EMBL/GenBank/DDBJ whole genome shotgun (WGS) entry which is preliminary data.</text>
</comment>
<sequence>MMMMMMMGRLVIAELRSIPLRRVSRSRHPTVVTAINQHSNSNPRTRLYSQWVRCESNAMLPPKLAVKLKRAGQAFTSVVLLSVIQGLVALYRYRNDVRGKLAYPDGLTLGKEYYDGDAETDSEADAISTAFDDDDDGEQGAAATSFLDSLLPFIVNDDEKTAEASDGGGNEGRKCNTAKTPAHTPSLVRKLISTEHRSPSSNTDKDPIRVLVIGDSLAIGVGCIERFHVAQDNSLALIENTGAECDRQGPVFPQVLARTLSRYFRLPVQWRSAGVDGGNVYDIRSFCLDVVKQECSTQGVDIVVVLFGMNDLKGLLPKDPIQFFFDKEMQVAGGLGQFRHGIEMLLEDIRSHAPGAVVVFPEMPFQTRIFPLGLMMDCLVGLWERLKKMVVRGRSDAIYLEINSKEISHLYHSNRYYGTPEDALMDEHGSRVIEECDDAKYADALLSPDGVHPNKKMYQKWAELVGRKLYVRIHRQKGLMEQSKQQPIEERDNMRLV</sequence>